<evidence type="ECO:0000256" key="3">
    <source>
        <dbReference type="ARBA" id="ARBA00022801"/>
    </source>
</evidence>
<evidence type="ECO:0000256" key="2">
    <source>
        <dbReference type="ARBA" id="ARBA00022723"/>
    </source>
</evidence>
<dbReference type="OrthoDB" id="10250730at2759"/>
<reference evidence="6" key="1">
    <citation type="submission" date="2022-11" db="EMBL/GenBank/DDBJ databases">
        <authorList>
            <person name="Petersen C."/>
        </authorList>
    </citation>
    <scope>NUCLEOTIDE SEQUENCE</scope>
    <source>
        <strain evidence="6">IBT 34128</strain>
    </source>
</reference>
<dbReference type="PANTHER" id="PTHR42978">
    <property type="entry name" value="QUORUM-QUENCHING LACTONASE YTNP-RELATED-RELATED"/>
    <property type="match status" value="1"/>
</dbReference>
<dbReference type="RefSeq" id="XP_056510091.1">
    <property type="nucleotide sequence ID" value="XM_056657291.1"/>
</dbReference>
<sequence>MTPPLPSTDAHVRLSLLDGGSMTGLMSMLHAGSPPEPFRLYNWAFYIHHEKTDRHVVWDLGMAADRDEYPPFIANRLWDAVQVTAPRETIPQQIERRHGITADKIDTVIFSHAHFDHCHPIRNIFPNATGYFGSGTSDFCSPGHFKNPDTQWDGRFFDPERATERWETLRGPWVSFGPFERAMDFFGDGSFWIIHAPGHMPGNLGACVRIEDGNWVLLGSDCCHSRPLFDGTEDFAEFTLADGTPGCLHMDVSAAKDTIARMRIMEQDLGVHIALAHDISWILKGTNKTLLSLLDAELVHVAQEKCPVNTPL</sequence>
<dbReference type="InterPro" id="IPR001279">
    <property type="entry name" value="Metallo-B-lactamas"/>
</dbReference>
<dbReference type="GeneID" id="81396460"/>
<organism evidence="6 7">
    <name type="scientific">Penicillium alfredii</name>
    <dbReference type="NCBI Taxonomy" id="1506179"/>
    <lineage>
        <taxon>Eukaryota</taxon>
        <taxon>Fungi</taxon>
        <taxon>Dikarya</taxon>
        <taxon>Ascomycota</taxon>
        <taxon>Pezizomycotina</taxon>
        <taxon>Eurotiomycetes</taxon>
        <taxon>Eurotiomycetidae</taxon>
        <taxon>Eurotiales</taxon>
        <taxon>Aspergillaceae</taxon>
        <taxon>Penicillium</taxon>
    </lineage>
</organism>
<dbReference type="SUPFAM" id="SSF56281">
    <property type="entry name" value="Metallo-hydrolase/oxidoreductase"/>
    <property type="match status" value="1"/>
</dbReference>
<dbReference type="EMBL" id="JAPMSZ010000009">
    <property type="protein sequence ID" value="KAJ5091894.1"/>
    <property type="molecule type" value="Genomic_DNA"/>
</dbReference>
<dbReference type="Gene3D" id="3.60.15.10">
    <property type="entry name" value="Ribonuclease Z/Hydroxyacylglutathione hydrolase-like"/>
    <property type="match status" value="1"/>
</dbReference>
<comment type="caution">
    <text evidence="6">The sequence shown here is derived from an EMBL/GenBank/DDBJ whole genome shotgun (WGS) entry which is preliminary data.</text>
</comment>
<evidence type="ECO:0000256" key="1">
    <source>
        <dbReference type="ARBA" id="ARBA00007749"/>
    </source>
</evidence>
<keyword evidence="2" id="KW-0479">Metal-binding</keyword>
<gene>
    <name evidence="6" type="ORF">NUU61_006764</name>
</gene>
<evidence type="ECO:0000313" key="6">
    <source>
        <dbReference type="EMBL" id="KAJ5091894.1"/>
    </source>
</evidence>
<dbReference type="Pfam" id="PF00753">
    <property type="entry name" value="Lactamase_B"/>
    <property type="match status" value="1"/>
</dbReference>
<dbReference type="AlphaFoldDB" id="A0A9W9F1J0"/>
<name>A0A9W9F1J0_9EURO</name>
<comment type="similarity">
    <text evidence="1">Belongs to the metallo-beta-lactamase superfamily.</text>
</comment>
<evidence type="ECO:0000313" key="7">
    <source>
        <dbReference type="Proteomes" id="UP001141434"/>
    </source>
</evidence>
<dbReference type="PANTHER" id="PTHR42978:SF4">
    <property type="entry name" value="METALLO-BETA-LACTAMASE DOMAIN-CONTAINING PROTEIN"/>
    <property type="match status" value="1"/>
</dbReference>
<protein>
    <recommendedName>
        <fullName evidence="5">Metallo-beta-lactamase domain-containing protein</fullName>
    </recommendedName>
</protein>
<keyword evidence="4" id="KW-0862">Zinc</keyword>
<evidence type="ECO:0000256" key="4">
    <source>
        <dbReference type="ARBA" id="ARBA00022833"/>
    </source>
</evidence>
<keyword evidence="3" id="KW-0378">Hydrolase</keyword>
<reference evidence="6" key="2">
    <citation type="journal article" date="2023" name="IMA Fungus">
        <title>Comparative genomic study of the Penicillium genus elucidates a diverse pangenome and 15 lateral gene transfer events.</title>
        <authorList>
            <person name="Petersen C."/>
            <person name="Sorensen T."/>
            <person name="Nielsen M.R."/>
            <person name="Sondergaard T.E."/>
            <person name="Sorensen J.L."/>
            <person name="Fitzpatrick D.A."/>
            <person name="Frisvad J.C."/>
            <person name="Nielsen K.L."/>
        </authorList>
    </citation>
    <scope>NUCLEOTIDE SEQUENCE</scope>
    <source>
        <strain evidence="6">IBT 34128</strain>
    </source>
</reference>
<keyword evidence="7" id="KW-1185">Reference proteome</keyword>
<dbReference type="GO" id="GO:0046872">
    <property type="term" value="F:metal ion binding"/>
    <property type="evidence" value="ECO:0007669"/>
    <property type="project" value="UniProtKB-KW"/>
</dbReference>
<dbReference type="InterPro" id="IPR036866">
    <property type="entry name" value="RibonucZ/Hydroxyglut_hydro"/>
</dbReference>
<dbReference type="Proteomes" id="UP001141434">
    <property type="component" value="Unassembled WGS sequence"/>
</dbReference>
<dbReference type="InterPro" id="IPR051013">
    <property type="entry name" value="MBL_superfamily_lactonases"/>
</dbReference>
<evidence type="ECO:0000259" key="5">
    <source>
        <dbReference type="SMART" id="SM00849"/>
    </source>
</evidence>
<feature type="domain" description="Metallo-beta-lactamase" evidence="5">
    <location>
        <begin position="41"/>
        <end position="277"/>
    </location>
</feature>
<accession>A0A9W9F1J0</accession>
<dbReference type="CDD" id="cd07730">
    <property type="entry name" value="metallo-hydrolase-like_MBL-fold"/>
    <property type="match status" value="1"/>
</dbReference>
<proteinExistence type="inferred from homology"/>
<dbReference type="SMART" id="SM00849">
    <property type="entry name" value="Lactamase_B"/>
    <property type="match status" value="1"/>
</dbReference>
<dbReference type="GO" id="GO:0016787">
    <property type="term" value="F:hydrolase activity"/>
    <property type="evidence" value="ECO:0007669"/>
    <property type="project" value="UniProtKB-KW"/>
</dbReference>